<comment type="catalytic activity">
    <reaction evidence="9 10">
        <text>NAD(+) + (deoxyribonucleotide)n-3'-hydroxyl + 5'-phospho-(deoxyribonucleotide)m = (deoxyribonucleotide)n+m + AMP + beta-nicotinamide D-nucleotide.</text>
        <dbReference type="EC" id="6.5.1.2"/>
    </reaction>
</comment>
<dbReference type="NCBIfam" id="TIGR00575">
    <property type="entry name" value="dnlj"/>
    <property type="match status" value="1"/>
</dbReference>
<evidence type="ECO:0000256" key="5">
    <source>
        <dbReference type="ARBA" id="ARBA00022833"/>
    </source>
</evidence>
<dbReference type="InterPro" id="IPR013840">
    <property type="entry name" value="DNAligase_N"/>
</dbReference>
<feature type="active site" description="N6-AMP-lysine intermediate" evidence="10">
    <location>
        <position position="115"/>
    </location>
</feature>
<evidence type="ECO:0000256" key="6">
    <source>
        <dbReference type="ARBA" id="ARBA00022842"/>
    </source>
</evidence>
<accession>A0ABY4T073</accession>
<keyword evidence="4 10" id="KW-0227">DNA damage</keyword>
<keyword evidence="14" id="KW-1185">Reference proteome</keyword>
<keyword evidence="1 10" id="KW-0436">Ligase</keyword>
<dbReference type="GO" id="GO:0003911">
    <property type="term" value="F:DNA ligase (NAD+) activity"/>
    <property type="evidence" value="ECO:0007669"/>
    <property type="project" value="UniProtKB-EC"/>
</dbReference>
<dbReference type="InterPro" id="IPR010994">
    <property type="entry name" value="RuvA_2-like"/>
</dbReference>
<dbReference type="InterPro" id="IPR013839">
    <property type="entry name" value="DNAligase_adenylation"/>
</dbReference>
<evidence type="ECO:0000256" key="8">
    <source>
        <dbReference type="ARBA" id="ARBA00023204"/>
    </source>
</evidence>
<feature type="binding site" evidence="10">
    <location>
        <position position="320"/>
    </location>
    <ligand>
        <name>NAD(+)</name>
        <dbReference type="ChEBI" id="CHEBI:57540"/>
    </ligand>
</feature>
<feature type="binding site" evidence="10">
    <location>
        <position position="113"/>
    </location>
    <ligand>
        <name>NAD(+)</name>
        <dbReference type="ChEBI" id="CHEBI:57540"/>
    </ligand>
</feature>
<feature type="binding site" evidence="10">
    <location>
        <position position="414"/>
    </location>
    <ligand>
        <name>Zn(2+)</name>
        <dbReference type="ChEBI" id="CHEBI:29105"/>
    </ligand>
</feature>
<sequence length="595" mass="67550">MKFIEKKIQNLRKKLHHWEYLYYIKNASEVSDEKYDAILAELHQLEKIYPHLITENSPTQCIGGVLQDNFKKINHKIPMLSLNSIIKSHQLLSFDRRVKIKLDDHHIIPYCCELKIDGVAVSLLYKNGKLVCAATRGDGKIGEDVTENVRTIYSVPMYLKIDVNNHDKIPYLLEIRGEIFISKLCFLQLNEITVREGNRPFSNSRNAASGSLRQLDPAITAKRPLSFYCYGVSDYFGKKELPDSHWERLQLCKNWGLPISNHISLVNGIDKVLAYYSYIERIRASLEFNIDGIVVKINSCKYQNKLGCGSKAPNWAVSYKFPAEIRSTKVDNVIFQVGRTGIITPIAYLEPIMISDVIIRKVSIHNINEVKRLGLMVGDTVRIQRSGDVIPKILEVVLSKRTDRVKAIKFPHFCPICGSLIATQYRQSILRCTAGLSCLAQRKAALEHFSSRKAMNIYGMGNRIIDQLVNKNLVSTPVDFFNLNENKLLCLEGFGAEHAKRLLWAIENSKKITLARFIYALGIRGVGETVANNLAVVYKTIENLVTADLRSLSDLKYIGPIVANNIYHFFRNPDNLKNIQDLIDPSIGIQLSVII</sequence>
<feature type="binding site" evidence="10">
    <location>
        <begin position="81"/>
        <end position="82"/>
    </location>
    <ligand>
        <name>NAD(+)</name>
        <dbReference type="ChEBI" id="CHEBI:57540"/>
    </ligand>
</feature>
<organism evidence="13 14">
    <name type="scientific">Candidatus Blochmannia vicinus</name>
    <name type="common">nom. nud.</name>
    <dbReference type="NCBI Taxonomy" id="251540"/>
    <lineage>
        <taxon>Bacteria</taxon>
        <taxon>Pseudomonadati</taxon>
        <taxon>Pseudomonadota</taxon>
        <taxon>Gammaproteobacteria</taxon>
        <taxon>Enterobacterales</taxon>
        <taxon>Enterobacteriaceae</taxon>
        <taxon>ant endosymbionts</taxon>
        <taxon>Candidatus Blochmanniella</taxon>
    </lineage>
</organism>
<dbReference type="PANTHER" id="PTHR23389:SF9">
    <property type="entry name" value="DNA LIGASE"/>
    <property type="match status" value="1"/>
</dbReference>
<dbReference type="CDD" id="cd00114">
    <property type="entry name" value="LIGANc"/>
    <property type="match status" value="1"/>
</dbReference>
<feature type="binding site" evidence="10">
    <location>
        <position position="417"/>
    </location>
    <ligand>
        <name>Zn(2+)</name>
        <dbReference type="ChEBI" id="CHEBI:29105"/>
    </ligand>
</feature>
<evidence type="ECO:0000256" key="7">
    <source>
        <dbReference type="ARBA" id="ARBA00023027"/>
    </source>
</evidence>
<dbReference type="Pfam" id="PF01653">
    <property type="entry name" value="DNA_ligase_aden"/>
    <property type="match status" value="1"/>
</dbReference>
<gene>
    <name evidence="10 13" type="primary">ligA</name>
    <name evidence="13" type="ORF">M9408_00890</name>
</gene>
<dbReference type="PANTHER" id="PTHR23389">
    <property type="entry name" value="CHROMOSOME TRANSMISSION FIDELITY FACTOR 18"/>
    <property type="match status" value="1"/>
</dbReference>
<dbReference type="SMART" id="SM00532">
    <property type="entry name" value="LIGANc"/>
    <property type="match status" value="1"/>
</dbReference>
<dbReference type="InterPro" id="IPR003583">
    <property type="entry name" value="Hlx-hairpin-Hlx_DNA-bd_motif"/>
</dbReference>
<dbReference type="InterPro" id="IPR012340">
    <property type="entry name" value="NA-bd_OB-fold"/>
</dbReference>
<comment type="function">
    <text evidence="10">DNA ligase that catalyzes the formation of phosphodiester linkages between 5'-phosphoryl and 3'-hydroxyl groups in double-stranded DNA using NAD as a coenzyme and as the energy source for the reaction. It is essential for DNA replication and repair of damaged DNA.</text>
</comment>
<proteinExistence type="inferred from homology"/>
<evidence type="ECO:0000256" key="1">
    <source>
        <dbReference type="ARBA" id="ARBA00022598"/>
    </source>
</evidence>
<keyword evidence="3 10" id="KW-0479">Metal-binding</keyword>
<dbReference type="Proteomes" id="UP001056622">
    <property type="component" value="Chromosome"/>
</dbReference>
<evidence type="ECO:0000313" key="13">
    <source>
        <dbReference type="EMBL" id="URJ33156.1"/>
    </source>
</evidence>
<keyword evidence="2 10" id="KW-0235">DNA replication</keyword>
<dbReference type="NCBIfam" id="NF005932">
    <property type="entry name" value="PRK07956.1"/>
    <property type="match status" value="1"/>
</dbReference>
<feature type="domain" description="Helix-hairpin-helix DNA-binding motif class 1" evidence="11">
    <location>
        <begin position="550"/>
        <end position="569"/>
    </location>
</feature>
<dbReference type="Gene3D" id="3.30.470.30">
    <property type="entry name" value="DNA ligase/mRNA capping enzyme"/>
    <property type="match status" value="1"/>
</dbReference>
<evidence type="ECO:0000256" key="10">
    <source>
        <dbReference type="HAMAP-Rule" id="MF_01588"/>
    </source>
</evidence>
<feature type="binding site" evidence="10">
    <location>
        <position position="438"/>
    </location>
    <ligand>
        <name>Zn(2+)</name>
        <dbReference type="ChEBI" id="CHEBI:29105"/>
    </ligand>
</feature>
<comment type="caution">
    <text evidence="10">Lacks conserved residue(s) required for the propagation of feature annotation.</text>
</comment>
<dbReference type="InterPro" id="IPR004150">
    <property type="entry name" value="NAD_DNA_ligase_OB"/>
</dbReference>
<keyword evidence="5 10" id="KW-0862">Zinc</keyword>
<evidence type="ECO:0000256" key="2">
    <source>
        <dbReference type="ARBA" id="ARBA00022705"/>
    </source>
</evidence>
<feature type="domain" description="NAD-dependent DNA ligase N-terminal" evidence="12">
    <location>
        <begin position="3"/>
        <end position="454"/>
    </location>
</feature>
<evidence type="ECO:0000256" key="4">
    <source>
        <dbReference type="ARBA" id="ARBA00022763"/>
    </source>
</evidence>
<dbReference type="Gene3D" id="1.10.150.20">
    <property type="entry name" value="5' to 3' exonuclease, C-terminal subdomain"/>
    <property type="match status" value="2"/>
</dbReference>
<dbReference type="RefSeq" id="WP_250257322.1">
    <property type="nucleotide sequence ID" value="NZ_CP097763.1"/>
</dbReference>
<dbReference type="SMART" id="SM00278">
    <property type="entry name" value="HhH1"/>
    <property type="match status" value="4"/>
</dbReference>
<dbReference type="EC" id="6.5.1.2" evidence="10"/>
<evidence type="ECO:0000259" key="12">
    <source>
        <dbReference type="SMART" id="SM00532"/>
    </source>
</evidence>
<feature type="binding site" evidence="10">
    <location>
        <position position="296"/>
    </location>
    <ligand>
        <name>NAD(+)</name>
        <dbReference type="ChEBI" id="CHEBI:57540"/>
    </ligand>
</feature>
<dbReference type="Pfam" id="PF03120">
    <property type="entry name" value="OB_DNA_ligase"/>
    <property type="match status" value="1"/>
</dbReference>
<name>A0ABY4T073_9ENTR</name>
<dbReference type="InterPro" id="IPR041663">
    <property type="entry name" value="DisA/LigA_HHH"/>
</dbReference>
<keyword evidence="8 10" id="KW-0234">DNA repair</keyword>
<keyword evidence="7 10" id="KW-0520">NAD</keyword>
<feature type="binding site" evidence="10">
    <location>
        <position position="136"/>
    </location>
    <ligand>
        <name>NAD(+)</name>
        <dbReference type="ChEBI" id="CHEBI:57540"/>
    </ligand>
</feature>
<protein>
    <recommendedName>
        <fullName evidence="10">DNA ligase</fullName>
        <ecNumber evidence="10">6.5.1.2</ecNumber>
    </recommendedName>
    <alternativeName>
        <fullName evidence="10">Polydeoxyribonucleotide synthase [NAD(+)]</fullName>
    </alternativeName>
</protein>
<dbReference type="HAMAP" id="MF_01588">
    <property type="entry name" value="DNA_ligase_A"/>
    <property type="match status" value="1"/>
</dbReference>
<keyword evidence="10" id="KW-0464">Manganese</keyword>
<feature type="domain" description="Helix-hairpin-helix DNA-binding motif class 1" evidence="11">
    <location>
        <begin position="518"/>
        <end position="537"/>
    </location>
</feature>
<feature type="domain" description="Helix-hairpin-helix DNA-binding motif class 1" evidence="11">
    <location>
        <begin position="452"/>
        <end position="471"/>
    </location>
</feature>
<dbReference type="InterPro" id="IPR018239">
    <property type="entry name" value="DNA_ligase_AS"/>
</dbReference>
<feature type="binding site" evidence="10">
    <location>
        <begin position="32"/>
        <end position="36"/>
    </location>
    <ligand>
        <name>NAD(+)</name>
        <dbReference type="ChEBI" id="CHEBI:57540"/>
    </ligand>
</feature>
<dbReference type="PIRSF" id="PIRSF001604">
    <property type="entry name" value="LigA"/>
    <property type="match status" value="1"/>
</dbReference>
<reference evidence="13" key="1">
    <citation type="submission" date="2022-05" db="EMBL/GenBank/DDBJ databases">
        <title>Impact of host demography and evolutionary history on endosymbiont molecular evolution: a test in carpenter ants (Genus Camponotus) and their Blochmannia endosymbionts.</title>
        <authorList>
            <person name="Manthey J.D."/>
            <person name="Giron J.C."/>
            <person name="Hruska J.P."/>
        </authorList>
    </citation>
    <scope>NUCLEOTIDE SEQUENCE</scope>
    <source>
        <strain evidence="13">C-005</strain>
    </source>
</reference>
<dbReference type="Gene3D" id="1.10.287.610">
    <property type="entry name" value="Helix hairpin bin"/>
    <property type="match status" value="1"/>
</dbReference>
<evidence type="ECO:0000259" key="11">
    <source>
        <dbReference type="SMART" id="SM00278"/>
    </source>
</evidence>
<dbReference type="Gene3D" id="6.20.10.30">
    <property type="match status" value="1"/>
</dbReference>
<dbReference type="PROSITE" id="PS01055">
    <property type="entry name" value="DNA_LIGASE_N1"/>
    <property type="match status" value="1"/>
</dbReference>
<keyword evidence="6 10" id="KW-0460">Magnesium</keyword>
<evidence type="ECO:0000313" key="14">
    <source>
        <dbReference type="Proteomes" id="UP001056622"/>
    </source>
</evidence>
<dbReference type="InterPro" id="IPR001679">
    <property type="entry name" value="DNA_ligase"/>
</dbReference>
<dbReference type="SUPFAM" id="SSF56091">
    <property type="entry name" value="DNA ligase/mRNA capping enzyme, catalytic domain"/>
    <property type="match status" value="1"/>
</dbReference>
<comment type="cofactor">
    <cofactor evidence="10">
        <name>Mg(2+)</name>
        <dbReference type="ChEBI" id="CHEBI:18420"/>
    </cofactor>
    <cofactor evidence="10">
        <name>Mn(2+)</name>
        <dbReference type="ChEBI" id="CHEBI:29035"/>
    </cofactor>
</comment>
<dbReference type="Gene3D" id="2.40.50.140">
    <property type="entry name" value="Nucleic acid-binding proteins"/>
    <property type="match status" value="1"/>
</dbReference>
<dbReference type="Pfam" id="PF12826">
    <property type="entry name" value="HHH_2"/>
    <property type="match status" value="1"/>
</dbReference>
<dbReference type="SUPFAM" id="SSF50249">
    <property type="entry name" value="Nucleic acid-binding proteins"/>
    <property type="match status" value="1"/>
</dbReference>
<comment type="similarity">
    <text evidence="10">Belongs to the NAD-dependent DNA ligase family. LigA subfamily.</text>
</comment>
<dbReference type="EMBL" id="CP097763">
    <property type="protein sequence ID" value="URJ33156.1"/>
    <property type="molecule type" value="Genomic_DNA"/>
</dbReference>
<dbReference type="SUPFAM" id="SSF47781">
    <property type="entry name" value="RuvA domain 2-like"/>
    <property type="match status" value="1"/>
</dbReference>
<feature type="binding site" evidence="10">
    <location>
        <position position="178"/>
    </location>
    <ligand>
        <name>NAD(+)</name>
        <dbReference type="ChEBI" id="CHEBI:57540"/>
    </ligand>
</feature>
<feature type="domain" description="Helix-hairpin-helix DNA-binding motif class 1" evidence="11">
    <location>
        <begin position="486"/>
        <end position="505"/>
    </location>
</feature>
<evidence type="ECO:0000256" key="3">
    <source>
        <dbReference type="ARBA" id="ARBA00022723"/>
    </source>
</evidence>
<evidence type="ECO:0000256" key="9">
    <source>
        <dbReference type="ARBA" id="ARBA00034005"/>
    </source>
</evidence>